<evidence type="ECO:0008006" key="3">
    <source>
        <dbReference type="Google" id="ProtNLM"/>
    </source>
</evidence>
<accession>A0A1H7ZQU9</accession>
<evidence type="ECO:0000313" key="1">
    <source>
        <dbReference type="EMBL" id="SEM61022.1"/>
    </source>
</evidence>
<dbReference type="Pfam" id="PF12843">
    <property type="entry name" value="QSregVF_b"/>
    <property type="match status" value="1"/>
</dbReference>
<keyword evidence="2" id="KW-1185">Reference proteome</keyword>
<sequence>MEYGINPEILKEICEVKMPFGKYEGTILADLPISYLEWFHRKGMPKGKLGMQLSTIYEIKLNGLMDLLIPIRGGSVNYEKYKNKTYWF</sequence>
<evidence type="ECO:0000313" key="2">
    <source>
        <dbReference type="Proteomes" id="UP000199450"/>
    </source>
</evidence>
<reference evidence="2" key="1">
    <citation type="submission" date="2016-10" db="EMBL/GenBank/DDBJ databases">
        <authorList>
            <person name="Varghese N."/>
            <person name="Submissions S."/>
        </authorList>
    </citation>
    <scope>NUCLEOTIDE SEQUENCE [LARGE SCALE GENOMIC DNA]</scope>
    <source>
        <strain evidence="2">DSM 17453</strain>
    </source>
</reference>
<dbReference type="AlphaFoldDB" id="A0A1H7ZQU9"/>
<dbReference type="InterPro" id="IPR024530">
    <property type="entry name" value="QSregVF_b"/>
</dbReference>
<dbReference type="EMBL" id="FOBV01000004">
    <property type="protein sequence ID" value="SEM61022.1"/>
    <property type="molecule type" value="Genomic_DNA"/>
</dbReference>
<gene>
    <name evidence="1" type="ORF">SAMN05421856_104451</name>
</gene>
<protein>
    <recommendedName>
        <fullName evidence="3">DUF3820 family protein</fullName>
    </recommendedName>
</protein>
<name>A0A1H7ZQU9_9FLAO</name>
<dbReference type="STRING" id="295069.SAMN05421856_104451"/>
<proteinExistence type="predicted"/>
<dbReference type="Proteomes" id="UP000199450">
    <property type="component" value="Unassembled WGS sequence"/>
</dbReference>
<organism evidence="1 2">
    <name type="scientific">Chryseobacterium taichungense</name>
    <dbReference type="NCBI Taxonomy" id="295069"/>
    <lineage>
        <taxon>Bacteria</taxon>
        <taxon>Pseudomonadati</taxon>
        <taxon>Bacteroidota</taxon>
        <taxon>Flavobacteriia</taxon>
        <taxon>Flavobacteriales</taxon>
        <taxon>Weeksellaceae</taxon>
        <taxon>Chryseobacterium group</taxon>
        <taxon>Chryseobacterium</taxon>
    </lineage>
</organism>